<feature type="region of interest" description="Disordered" evidence="1">
    <location>
        <begin position="643"/>
        <end position="684"/>
    </location>
</feature>
<dbReference type="InterPro" id="IPR000299">
    <property type="entry name" value="FERM_domain"/>
</dbReference>
<feature type="transmembrane region" description="Helical" evidence="2">
    <location>
        <begin position="1181"/>
        <end position="1198"/>
    </location>
</feature>
<dbReference type="FunFam" id="3.10.20.90:FF:000024">
    <property type="entry name" value="Erythrocyte membrane protein band 4.1-like 5"/>
    <property type="match status" value="2"/>
</dbReference>
<name>A0A444UMX9_ACIRT</name>
<evidence type="ECO:0000256" key="2">
    <source>
        <dbReference type="SAM" id="Phobius"/>
    </source>
</evidence>
<evidence type="ECO:0000256" key="1">
    <source>
        <dbReference type="SAM" id="MobiDB-lite"/>
    </source>
</evidence>
<dbReference type="SMART" id="SM00295">
    <property type="entry name" value="B41"/>
    <property type="match status" value="1"/>
</dbReference>
<keyword evidence="2" id="KW-0472">Membrane</keyword>
<evidence type="ECO:0000313" key="6">
    <source>
        <dbReference type="Proteomes" id="UP000289886"/>
    </source>
</evidence>
<feature type="region of interest" description="Disordered" evidence="1">
    <location>
        <begin position="1"/>
        <end position="37"/>
    </location>
</feature>
<feature type="transmembrane region" description="Helical" evidence="2">
    <location>
        <begin position="1284"/>
        <end position="1305"/>
    </location>
</feature>
<dbReference type="Pfam" id="PF03351">
    <property type="entry name" value="DOMON"/>
    <property type="match status" value="1"/>
</dbReference>
<feature type="transmembrane region" description="Helical" evidence="2">
    <location>
        <begin position="1028"/>
        <end position="1052"/>
    </location>
</feature>
<feature type="region of interest" description="Disordered" evidence="1">
    <location>
        <begin position="347"/>
        <end position="369"/>
    </location>
</feature>
<dbReference type="SUPFAM" id="SSF54236">
    <property type="entry name" value="Ubiquitin-like"/>
    <property type="match status" value="2"/>
</dbReference>
<dbReference type="PRINTS" id="PR00935">
    <property type="entry name" value="BAND41"/>
</dbReference>
<dbReference type="Gene3D" id="1.20.80.10">
    <property type="match status" value="1"/>
</dbReference>
<feature type="region of interest" description="Disordered" evidence="1">
    <location>
        <begin position="1236"/>
        <end position="1267"/>
    </location>
</feature>
<dbReference type="InterPro" id="IPR019748">
    <property type="entry name" value="FERM_central"/>
</dbReference>
<dbReference type="FunFam" id="1.20.80.10:FF:000003">
    <property type="entry name" value="Tyrosine-protein phosphatase non-receptor type 4"/>
    <property type="match status" value="1"/>
</dbReference>
<feature type="transmembrane region" description="Helical" evidence="2">
    <location>
        <begin position="1737"/>
        <end position="1762"/>
    </location>
</feature>
<dbReference type="PANTHER" id="PTHR23280">
    <property type="entry name" value="4.1 G PROTEIN"/>
    <property type="match status" value="1"/>
</dbReference>
<dbReference type="Pfam" id="PF09379">
    <property type="entry name" value="FERM_N"/>
    <property type="match status" value="2"/>
</dbReference>
<evidence type="ECO:0000259" key="4">
    <source>
        <dbReference type="PROSITE" id="PS50836"/>
    </source>
</evidence>
<accession>A0A444UMX9</accession>
<dbReference type="CDD" id="cd14473">
    <property type="entry name" value="FERM_B-lobe"/>
    <property type="match status" value="1"/>
</dbReference>
<dbReference type="GO" id="GO:0008092">
    <property type="term" value="F:cytoskeletal protein binding"/>
    <property type="evidence" value="ECO:0007669"/>
    <property type="project" value="InterPro"/>
</dbReference>
<feature type="compositionally biased region" description="Basic and acidic residues" evidence="1">
    <location>
        <begin position="643"/>
        <end position="658"/>
    </location>
</feature>
<feature type="region of interest" description="Disordered" evidence="1">
    <location>
        <begin position="710"/>
        <end position="747"/>
    </location>
</feature>
<dbReference type="Gene3D" id="2.30.29.30">
    <property type="entry name" value="Pleckstrin-homology domain (PH domain)/Phosphotyrosine-binding domain (PTB)"/>
    <property type="match status" value="1"/>
</dbReference>
<dbReference type="CDD" id="cd09628">
    <property type="entry name" value="DOMON_SDR_2_like"/>
    <property type="match status" value="1"/>
</dbReference>
<dbReference type="SUPFAM" id="SSF47031">
    <property type="entry name" value="Second domain of FERM"/>
    <property type="match status" value="1"/>
</dbReference>
<gene>
    <name evidence="5" type="ORF">EOD39_3502</name>
</gene>
<evidence type="ECO:0000313" key="5">
    <source>
        <dbReference type="EMBL" id="RXM36461.1"/>
    </source>
</evidence>
<keyword evidence="6" id="KW-1185">Reference proteome</keyword>
<dbReference type="InterPro" id="IPR000798">
    <property type="entry name" value="Ez/rad/moesin-like"/>
</dbReference>
<feature type="domain" description="FERM" evidence="3">
    <location>
        <begin position="69"/>
        <end position="389"/>
    </location>
</feature>
<dbReference type="GO" id="GO:0031032">
    <property type="term" value="P:actomyosin structure organization"/>
    <property type="evidence" value="ECO:0007669"/>
    <property type="project" value="TreeGrafter"/>
</dbReference>
<dbReference type="GO" id="GO:0005856">
    <property type="term" value="C:cytoskeleton"/>
    <property type="evidence" value="ECO:0007669"/>
    <property type="project" value="TreeGrafter"/>
</dbReference>
<feature type="transmembrane region" description="Helical" evidence="2">
    <location>
        <begin position="1574"/>
        <end position="1593"/>
    </location>
</feature>
<dbReference type="PROSITE" id="PS50057">
    <property type="entry name" value="FERM_3"/>
    <property type="match status" value="1"/>
</dbReference>
<dbReference type="EMBL" id="SCEB01214236">
    <property type="protein sequence ID" value="RXM36461.1"/>
    <property type="molecule type" value="Genomic_DNA"/>
</dbReference>
<protein>
    <submittedName>
        <fullName evidence="5">Transmembrane protein 245</fullName>
    </submittedName>
</protein>
<comment type="caution">
    <text evidence="5">The sequence shown here is derived from an EMBL/GenBank/DDBJ whole genome shotgun (WGS) entry which is preliminary data.</text>
</comment>
<feature type="transmembrane region" description="Helical" evidence="2">
    <location>
        <begin position="1122"/>
        <end position="1141"/>
    </location>
</feature>
<feature type="transmembrane region" description="Helical" evidence="2">
    <location>
        <begin position="1666"/>
        <end position="1686"/>
    </location>
</feature>
<feature type="domain" description="DOMON" evidence="4">
    <location>
        <begin position="795"/>
        <end position="910"/>
    </location>
</feature>
<dbReference type="InterPro" id="IPR019747">
    <property type="entry name" value="FERM_CS"/>
</dbReference>
<evidence type="ECO:0000259" key="3">
    <source>
        <dbReference type="PROSITE" id="PS50057"/>
    </source>
</evidence>
<reference evidence="5 6" key="1">
    <citation type="submission" date="2019-01" db="EMBL/GenBank/DDBJ databases">
        <title>Draft Genome and Complete Hox-Cluster Characterization of the Sterlet Sturgeon (Acipenser ruthenus).</title>
        <authorList>
            <person name="Wei Q."/>
        </authorList>
    </citation>
    <scope>NUCLEOTIDE SEQUENCE [LARGE SCALE GENOMIC DNA]</scope>
    <source>
        <strain evidence="5">WHYD16114868_AA</strain>
        <tissue evidence="5">Blood</tissue>
    </source>
</reference>
<dbReference type="SUPFAM" id="SSF50729">
    <property type="entry name" value="PH domain-like"/>
    <property type="match status" value="1"/>
</dbReference>
<dbReference type="PROSITE" id="PS00661">
    <property type="entry name" value="FERM_2"/>
    <property type="match status" value="1"/>
</dbReference>
<dbReference type="Pfam" id="PF00373">
    <property type="entry name" value="FERM_M"/>
    <property type="match status" value="1"/>
</dbReference>
<dbReference type="PRINTS" id="PR00661">
    <property type="entry name" value="ERMFAMILY"/>
</dbReference>
<feature type="compositionally biased region" description="Polar residues" evidence="1">
    <location>
        <begin position="736"/>
        <end position="747"/>
    </location>
</feature>
<dbReference type="InterPro" id="IPR011993">
    <property type="entry name" value="PH-like_dom_sf"/>
</dbReference>
<keyword evidence="2 5" id="KW-0812">Transmembrane</keyword>
<dbReference type="PROSITE" id="PS50836">
    <property type="entry name" value="DOMON"/>
    <property type="match status" value="1"/>
</dbReference>
<dbReference type="InterPro" id="IPR018979">
    <property type="entry name" value="FERM_N"/>
</dbReference>
<feature type="transmembrane region" description="Helical" evidence="2">
    <location>
        <begin position="1091"/>
        <end position="1110"/>
    </location>
</feature>
<dbReference type="InterPro" id="IPR014847">
    <property type="entry name" value="FA"/>
</dbReference>
<dbReference type="InterPro" id="IPR019749">
    <property type="entry name" value="Band_41_domain"/>
</dbReference>
<dbReference type="Gene3D" id="3.10.20.90">
    <property type="entry name" value="Phosphatidylinositol 3-kinase Catalytic Subunit, Chain A, domain 1"/>
    <property type="match status" value="2"/>
</dbReference>
<sequence length="1791" mass="199358">MMRFLRRTFGRQSMRRYQSPDERDGKSTGGVGTLPHPHLHQQQLHHVPTVVTGGAVVHIPAAGNSKSVLTCRVLLLDGTDVSVDLPKNAEGQDLFEQILFHLDLVEVDYFGLQYMDAEQVSKNAEGQDLFEQILFHLDLVEVDYFGLQYMDAEQVSHWLDYTKPIKKQIKNGPPYTLHFRIKFYSSEPNNLHEEFTRYLFVLQLRQDILSSKLKCLYDVSVELAAYCLQAELGDCDPQEHSPELVSEFRFSPNQTEAMELDIFQKWREFRGKSPAQAELSFLNKCKWLEMYGVDMHVVKGRDGCDYALGLTPTGILVFEGPNKIGLFFCGRTEYQATHGRLRRTSTFERRPSKRYPSRRQSTVKASNPAKAAHLSAQNNPDANIYPAQYKQNIPSAHEHWHAAHPVQPAQQLHLAYPVGGSYPLKAVPALKNTHLDQFSIEENGGTPYTSKVLGRCQHHHHHHHPSYGLITMDCRDALATVQNVNRLAKTKCYPLKAVPALKNTHLDQFSIEENGGTPYTSKVLGRCQHHHHHHHPSYGLITMDCRDALATVQNVNKLNCGIACSYEETAARLKQVEVEANKVSGPWPALHININNKGEEKRLSDKSLHSPAAPSAVPDHMKCNILKAQMDAAFRVGTQVPKEEGAMSDHSAQEHDGRGPASLQDKWASSAAPEKRETKPPRLKKLVRQYSFSHSDEDDLPAALAMISGESSTEKTASQTVSQTSPSSEGPAASGTKPTASPTATRHSSIDTLISGYPFPTAPPVDPFARIKVSDCGVTKGCFRYGKPGCDAETCDYFLSYRRIGADVEFELSADTDGWVAVGFSSDKKMGGDDVMGCVHDDNGRVRIHHFYNVGQWAKEIKRNPARDEEGIFENNRVTCRFKRPVYVSREETIVDLHLSWYYLFAWGPAIQGNRSSSSLLELVEGFPSFVTDNSGLVKTKFPMLHCDNASPASRMPGTPPPPTFVKMAVSGEASGSETESSRVFPTLLRSPSMIFSESVHPAVSGMVSQLFMQQPMALKFDKNIKQAFYNTGAMIFVAICCGAAVLVYFILEAFLRPLLWAVLCGTFLHPFKYSLARIGRRWLSSLQDTGTPIVLGTVLLPVWFVNYGVETLGDLVLKRLKALLLLVTGVPVLFFLYYFGSVIGVQVVIQHACGFIYSALDYFNAVWCLSVFAASVTGSWRTPVFLILVSLMIVGTLHGTQKVNGKSGEISSKVLFIAASTISMAISYSGLVESHEHHPVAPPPESSRNEHTPSTSSSPPSGSSGQMRSDIRFFLHKKKTSDIYFVLLVWAIVLVQIWLNLWILQLLSVPVAVWVVKKLVQHFGLMNFARRNLVSWWEVVQNSVMERQDALAPGPIRGLGHFLVKVDTKMIIWLERSLDKIISIFIILLLVMGTLLLALLLTAKVHQESVHIIEVTSSLINETVANHPEWANMLPETQVVQKALNSAANNVYQYGREWITNKLHKILGEKVNNTAVIEKQVLELWDRLYQSWFVKNITHSGRHRGHKTQINRQNSWLGDILDWQDIASFVHENIETFLSILESLWVVMSRNVSLLFTTTTTLLTVLFHSGTALLNFALSVVIFLTTLFYLLSSSGEYYKPVKWVINLTPLSQPGPSSNIVGQSVEEAIRGVFDASLKMAGFYGLYTWLTHTVFGINIVFIPSAMAAILGAVPFLGTYWAALPAVLDLWLAQGESVKAVLLLVFHLLPTYFVDTAIYSDISGGGHPYLTGLAVAGGAYYLGLEGAIMGPILLCILVVASNIYSAMLMSPSSSQPTPVQPAWPLNTHRCKFL</sequence>
<feature type="compositionally biased region" description="Polar residues" evidence="1">
    <location>
        <begin position="710"/>
        <end position="728"/>
    </location>
</feature>
<dbReference type="Proteomes" id="UP000289886">
    <property type="component" value="Unassembled WGS sequence"/>
</dbReference>
<feature type="transmembrane region" description="Helical" evidence="2">
    <location>
        <begin position="1153"/>
        <end position="1175"/>
    </location>
</feature>
<feature type="transmembrane region" description="Helical" evidence="2">
    <location>
        <begin position="1640"/>
        <end position="1660"/>
    </location>
</feature>
<dbReference type="SMART" id="SM00664">
    <property type="entry name" value="DoH"/>
    <property type="match status" value="1"/>
</dbReference>
<dbReference type="PROSITE" id="PS00660">
    <property type="entry name" value="FERM_1"/>
    <property type="match status" value="1"/>
</dbReference>
<dbReference type="PANTHER" id="PTHR23280:SF18">
    <property type="entry name" value="BAND 4.1-LIKE PROTEIN 4B"/>
    <property type="match status" value="1"/>
</dbReference>
<proteinExistence type="predicted"/>
<feature type="transmembrane region" description="Helical" evidence="2">
    <location>
        <begin position="1058"/>
        <end position="1079"/>
    </location>
</feature>
<dbReference type="InterPro" id="IPR029071">
    <property type="entry name" value="Ubiquitin-like_domsf"/>
</dbReference>
<feature type="transmembrane region" description="Helical" evidence="2">
    <location>
        <begin position="1382"/>
        <end position="1402"/>
    </location>
</feature>
<feature type="compositionally biased region" description="Low complexity" evidence="1">
    <location>
        <begin position="1253"/>
        <end position="1266"/>
    </location>
</feature>
<dbReference type="InterPro" id="IPR005018">
    <property type="entry name" value="DOMON_domain"/>
</dbReference>
<keyword evidence="2" id="KW-1133">Transmembrane helix</keyword>
<dbReference type="SMART" id="SM01195">
    <property type="entry name" value="FA"/>
    <property type="match status" value="1"/>
</dbReference>
<dbReference type="InterPro" id="IPR014352">
    <property type="entry name" value="FERM/acyl-CoA-bd_prot_sf"/>
</dbReference>
<dbReference type="InterPro" id="IPR035963">
    <property type="entry name" value="FERM_2"/>
</dbReference>
<organism evidence="5 6">
    <name type="scientific">Acipenser ruthenus</name>
    <name type="common">Sterlet sturgeon</name>
    <dbReference type="NCBI Taxonomy" id="7906"/>
    <lineage>
        <taxon>Eukaryota</taxon>
        <taxon>Metazoa</taxon>
        <taxon>Chordata</taxon>
        <taxon>Craniata</taxon>
        <taxon>Vertebrata</taxon>
        <taxon>Euteleostomi</taxon>
        <taxon>Actinopterygii</taxon>
        <taxon>Chondrostei</taxon>
        <taxon>Acipenseriformes</taxon>
        <taxon>Acipenseridae</taxon>
        <taxon>Acipenser</taxon>
    </lineage>
</organism>